<dbReference type="InterPro" id="IPR001360">
    <property type="entry name" value="Glyco_hydro_1"/>
</dbReference>
<name>A0A6N3DS53_9CLOT</name>
<dbReference type="InterPro" id="IPR018120">
    <property type="entry name" value="Glyco_hydro_1_AS"/>
</dbReference>
<dbReference type="RefSeq" id="WP_156561294.1">
    <property type="nucleotide sequence ID" value="NZ_CACRTV010000048.1"/>
</dbReference>
<dbReference type="Pfam" id="PF00232">
    <property type="entry name" value="Glyco_hydro_1"/>
    <property type="match status" value="1"/>
</dbReference>
<proteinExistence type="inferred from homology"/>
<dbReference type="PROSITE" id="PS00653">
    <property type="entry name" value="GLYCOSYL_HYDROL_F1_2"/>
    <property type="match status" value="1"/>
</dbReference>
<dbReference type="GO" id="GO:0008706">
    <property type="term" value="F:6-phospho-beta-glucosidase activity"/>
    <property type="evidence" value="ECO:0007669"/>
    <property type="project" value="UniProtKB-EC"/>
</dbReference>
<dbReference type="AlphaFoldDB" id="A0A6N3DS53"/>
<evidence type="ECO:0000256" key="2">
    <source>
        <dbReference type="ARBA" id="ARBA00022801"/>
    </source>
</evidence>
<evidence type="ECO:0000256" key="4">
    <source>
        <dbReference type="PROSITE-ProRule" id="PRU10055"/>
    </source>
</evidence>
<accession>A0A6N3DS53</accession>
<evidence type="ECO:0000256" key="3">
    <source>
        <dbReference type="ARBA" id="ARBA00023295"/>
    </source>
</evidence>
<evidence type="ECO:0000256" key="1">
    <source>
        <dbReference type="ARBA" id="ARBA00010838"/>
    </source>
</evidence>
<evidence type="ECO:0000256" key="6">
    <source>
        <dbReference type="RuleBase" id="RU004468"/>
    </source>
</evidence>
<organism evidence="7">
    <name type="scientific">Clostridium paraputrificum</name>
    <dbReference type="NCBI Taxonomy" id="29363"/>
    <lineage>
        <taxon>Bacteria</taxon>
        <taxon>Bacillati</taxon>
        <taxon>Bacillota</taxon>
        <taxon>Clostridia</taxon>
        <taxon>Eubacteriales</taxon>
        <taxon>Clostridiaceae</taxon>
        <taxon>Clostridium</taxon>
    </lineage>
</organism>
<feature type="active site" description="Nucleophile" evidence="4">
    <location>
        <position position="369"/>
    </location>
</feature>
<keyword evidence="3 6" id="KW-0326">Glycosidase</keyword>
<dbReference type="PANTHER" id="PTHR10353:SF136">
    <property type="entry name" value="ARYL-PHOSPHO-BETA-D-GLUCOSIDASE BGLC"/>
    <property type="match status" value="1"/>
</dbReference>
<evidence type="ECO:0000313" key="7">
    <source>
        <dbReference type="EMBL" id="VYU32176.1"/>
    </source>
</evidence>
<dbReference type="GO" id="GO:0016052">
    <property type="term" value="P:carbohydrate catabolic process"/>
    <property type="evidence" value="ECO:0007669"/>
    <property type="project" value="TreeGrafter"/>
</dbReference>
<comment type="similarity">
    <text evidence="1 5">Belongs to the glycosyl hydrolase 1 family.</text>
</comment>
<dbReference type="SUPFAM" id="SSF51445">
    <property type="entry name" value="(Trans)glycosidases"/>
    <property type="match status" value="1"/>
</dbReference>
<dbReference type="PRINTS" id="PR00131">
    <property type="entry name" value="GLHYDRLASE1"/>
</dbReference>
<sequence>MNTMFPKDFLWGASSSAFQIEGAWDEDGKKMTVADYNSFKKSHFQADTKVASDFYHNFEDDIDLMKELGMKTYRFSISWARIIPDGEGEVNQKGLDFYNKVIDKLVTNGIEPFLTLYHFDLPFALVEKYNGWESRETVFAFERYAKVCFKEFGDRVKFWQPHNEQNLIVRVEERINIYDETDPLKIDKMRAQMDYNMCLAHALAVNACHEIIPGSKIGAAVSSSVTYPLTCKPEDIYAARMNDNFKVYYMLDMHQFGEYPGYYMQYLRERNIMPHMEESDKEILKKANMDFIAVNYYRTNCAEALPVDAEHPFGLREGTVDFNMYGLFKMSMNPQLKATEYGAAIDPSGLRVALNEYWQRYRLPLIITENGLGTPDILENGKVHDKYRIDYLRDHINACALAIEDGVEMLGYCPWSFMDLLSSAQGFRKRYGLVYVDRNDDDTLSMKRIKKDSFYWYQNVIKTNGRELK</sequence>
<dbReference type="PROSITE" id="PS00572">
    <property type="entry name" value="GLYCOSYL_HYDROL_F1_1"/>
    <property type="match status" value="1"/>
</dbReference>
<gene>
    <name evidence="7" type="primary">bglC_2</name>
    <name evidence="7" type="ORF">CPLFYP93_01974</name>
</gene>
<dbReference type="InterPro" id="IPR017853">
    <property type="entry name" value="GH"/>
</dbReference>
<protein>
    <submittedName>
        <fullName evidence="7">Aryl-phospho-beta-D-glucosidase BglC</fullName>
        <ecNumber evidence="7">3.2.1.86</ecNumber>
    </submittedName>
</protein>
<dbReference type="Gene3D" id="3.20.20.80">
    <property type="entry name" value="Glycosidases"/>
    <property type="match status" value="1"/>
</dbReference>
<dbReference type="InterPro" id="IPR033132">
    <property type="entry name" value="GH_1_N_CS"/>
</dbReference>
<dbReference type="GO" id="GO:0005829">
    <property type="term" value="C:cytosol"/>
    <property type="evidence" value="ECO:0007669"/>
    <property type="project" value="TreeGrafter"/>
</dbReference>
<dbReference type="EMBL" id="CACRTV010000048">
    <property type="protein sequence ID" value="VYU32176.1"/>
    <property type="molecule type" value="Genomic_DNA"/>
</dbReference>
<evidence type="ECO:0000256" key="5">
    <source>
        <dbReference type="RuleBase" id="RU003690"/>
    </source>
</evidence>
<dbReference type="EC" id="3.2.1.86" evidence="7"/>
<dbReference type="PANTHER" id="PTHR10353">
    <property type="entry name" value="GLYCOSYL HYDROLASE"/>
    <property type="match status" value="1"/>
</dbReference>
<keyword evidence="2 6" id="KW-0378">Hydrolase</keyword>
<dbReference type="FunFam" id="3.20.20.80:FF:000004">
    <property type="entry name" value="Beta-glucosidase 6-phospho-beta-glucosidase"/>
    <property type="match status" value="1"/>
</dbReference>
<reference evidence="7" key="1">
    <citation type="submission" date="2019-11" db="EMBL/GenBank/DDBJ databases">
        <authorList>
            <person name="Feng L."/>
        </authorList>
    </citation>
    <scope>NUCLEOTIDE SEQUENCE</scope>
    <source>
        <strain evidence="7">CParaputrificumLFYP93</strain>
    </source>
</reference>